<feature type="compositionally biased region" description="Basic residues" evidence="1">
    <location>
        <begin position="1"/>
        <end position="14"/>
    </location>
</feature>
<dbReference type="Proteomes" id="UP001066276">
    <property type="component" value="Chromosome 1_2"/>
</dbReference>
<proteinExistence type="predicted"/>
<protein>
    <submittedName>
        <fullName evidence="2">Uncharacterized protein</fullName>
    </submittedName>
</protein>
<keyword evidence="3" id="KW-1185">Reference proteome</keyword>
<comment type="caution">
    <text evidence="2">The sequence shown here is derived from an EMBL/GenBank/DDBJ whole genome shotgun (WGS) entry which is preliminary data.</text>
</comment>
<name>A0AAV7W3U4_PLEWA</name>
<gene>
    <name evidence="2" type="ORF">NDU88_002655</name>
</gene>
<feature type="region of interest" description="Disordered" evidence="1">
    <location>
        <begin position="1"/>
        <end position="53"/>
    </location>
</feature>
<feature type="compositionally biased region" description="Polar residues" evidence="1">
    <location>
        <begin position="87"/>
        <end position="99"/>
    </location>
</feature>
<feature type="region of interest" description="Disordered" evidence="1">
    <location>
        <begin position="66"/>
        <end position="156"/>
    </location>
</feature>
<dbReference type="AlphaFoldDB" id="A0AAV7W3U4"/>
<organism evidence="2 3">
    <name type="scientific">Pleurodeles waltl</name>
    <name type="common">Iberian ribbed newt</name>
    <dbReference type="NCBI Taxonomy" id="8319"/>
    <lineage>
        <taxon>Eukaryota</taxon>
        <taxon>Metazoa</taxon>
        <taxon>Chordata</taxon>
        <taxon>Craniata</taxon>
        <taxon>Vertebrata</taxon>
        <taxon>Euteleostomi</taxon>
        <taxon>Amphibia</taxon>
        <taxon>Batrachia</taxon>
        <taxon>Caudata</taxon>
        <taxon>Salamandroidea</taxon>
        <taxon>Salamandridae</taxon>
        <taxon>Pleurodelinae</taxon>
        <taxon>Pleurodeles</taxon>
    </lineage>
</organism>
<sequence>MCPHRVRSWGRARRGTTPLPPRLAHLHPDLRRHPRATTPGVGDRAAAPFTQSAATPPLECSFLCSAREDTSRSEGTPAEVQARRTLQGPTSSAAVSTPLYSDPALPGKSQSPSTPGLLTTGGGTPAVAVIPRGLQEVPNGRTGHLSCPVRSHEAPN</sequence>
<evidence type="ECO:0000256" key="1">
    <source>
        <dbReference type="SAM" id="MobiDB-lite"/>
    </source>
</evidence>
<evidence type="ECO:0000313" key="2">
    <source>
        <dbReference type="EMBL" id="KAJ1207263.1"/>
    </source>
</evidence>
<reference evidence="2" key="1">
    <citation type="journal article" date="2022" name="bioRxiv">
        <title>Sequencing and chromosome-scale assembly of the giantPleurodeles waltlgenome.</title>
        <authorList>
            <person name="Brown T."/>
            <person name="Elewa A."/>
            <person name="Iarovenko S."/>
            <person name="Subramanian E."/>
            <person name="Araus A.J."/>
            <person name="Petzold A."/>
            <person name="Susuki M."/>
            <person name="Suzuki K.-i.T."/>
            <person name="Hayashi T."/>
            <person name="Toyoda A."/>
            <person name="Oliveira C."/>
            <person name="Osipova E."/>
            <person name="Leigh N.D."/>
            <person name="Simon A."/>
            <person name="Yun M.H."/>
        </authorList>
    </citation>
    <scope>NUCLEOTIDE SEQUENCE</scope>
    <source>
        <strain evidence="2">20211129_DDA</strain>
        <tissue evidence="2">Liver</tissue>
    </source>
</reference>
<accession>A0AAV7W3U4</accession>
<dbReference type="EMBL" id="JANPWB010000002">
    <property type="protein sequence ID" value="KAJ1207263.1"/>
    <property type="molecule type" value="Genomic_DNA"/>
</dbReference>
<evidence type="ECO:0000313" key="3">
    <source>
        <dbReference type="Proteomes" id="UP001066276"/>
    </source>
</evidence>